<dbReference type="InterPro" id="IPR011989">
    <property type="entry name" value="ARM-like"/>
</dbReference>
<dbReference type="EMBL" id="CP110429">
    <property type="protein sequence ID" value="WAQ88098.1"/>
    <property type="molecule type" value="Genomic_DNA"/>
</dbReference>
<accession>A0ABY7CT74</accession>
<evidence type="ECO:0000256" key="1">
    <source>
        <dbReference type="ARBA" id="ARBA00022737"/>
    </source>
</evidence>
<dbReference type="Gene3D" id="1.25.10.10">
    <property type="entry name" value="Leucine-rich Repeat Variant"/>
    <property type="match status" value="1"/>
</dbReference>
<dbReference type="RefSeq" id="XP_053023653.1">
    <property type="nucleotide sequence ID" value="XM_053172410.1"/>
</dbReference>
<keyword evidence="1" id="KW-0677">Repeat</keyword>
<proteinExistence type="predicted"/>
<keyword evidence="3" id="KW-1185">Reference proteome</keyword>
<organism evidence="2 3">
    <name type="scientific">Puccinia triticina</name>
    <dbReference type="NCBI Taxonomy" id="208348"/>
    <lineage>
        <taxon>Eukaryota</taxon>
        <taxon>Fungi</taxon>
        <taxon>Dikarya</taxon>
        <taxon>Basidiomycota</taxon>
        <taxon>Pucciniomycotina</taxon>
        <taxon>Pucciniomycetes</taxon>
        <taxon>Pucciniales</taxon>
        <taxon>Pucciniaceae</taxon>
        <taxon>Puccinia</taxon>
    </lineage>
</organism>
<evidence type="ECO:0000313" key="2">
    <source>
        <dbReference type="EMBL" id="WAQ88098.1"/>
    </source>
</evidence>
<dbReference type="Proteomes" id="UP001164743">
    <property type="component" value="Chromosome 9A"/>
</dbReference>
<dbReference type="PANTHER" id="PTHR10648">
    <property type="entry name" value="SERINE/THREONINE-PROTEIN PHOSPHATASE PP2A 65 KDA REGULATORY SUBUNIT"/>
    <property type="match status" value="1"/>
</dbReference>
<reference evidence="2" key="1">
    <citation type="submission" date="2022-10" db="EMBL/GenBank/DDBJ databases">
        <title>Puccinia triticina Genome sequencing and assembly.</title>
        <authorList>
            <person name="Li C."/>
        </authorList>
    </citation>
    <scope>NUCLEOTIDE SEQUENCE</scope>
    <source>
        <strain evidence="2">Pt15</strain>
    </source>
</reference>
<name>A0ABY7CT74_9BASI</name>
<gene>
    <name evidence="2" type="ORF">PtA15_9A223</name>
</gene>
<dbReference type="GeneID" id="77813305"/>
<dbReference type="InterPro" id="IPR051023">
    <property type="entry name" value="PP2A_Regulatory_Subunit_A"/>
</dbReference>
<dbReference type="PANTHER" id="PTHR10648:SF4">
    <property type="entry name" value="PROTEIN PHOSPHATASE 2 (FORMERLY 2A), REGULATORY SUBUNIT A, BETA ISOFORM-RELATED"/>
    <property type="match status" value="1"/>
</dbReference>
<protein>
    <submittedName>
        <fullName evidence="2">Uncharacterized protein</fullName>
    </submittedName>
</protein>
<sequence length="77" mass="8671">MELSEDKEWRVRKAIIQYNIPLLATQLGVSFFDDQLAALCMAWLNDAVSSIGESATINLRKLTEVFGVKWAKAMNLP</sequence>
<evidence type="ECO:0000313" key="3">
    <source>
        <dbReference type="Proteomes" id="UP001164743"/>
    </source>
</evidence>